<accession>A0ACD3ZH81</accession>
<keyword evidence="2" id="KW-1185">Reference proteome</keyword>
<evidence type="ECO:0000313" key="1">
    <source>
        <dbReference type="EMBL" id="UPL00487.1"/>
    </source>
</evidence>
<organism evidence="1 2">
    <name type="scientific">Fusarium solani subsp. cucurbitae</name>
    <name type="common">Neocosmosporum cucurbitae</name>
    <dbReference type="NCBI Taxonomy" id="2747967"/>
    <lineage>
        <taxon>Eukaryota</taxon>
        <taxon>Fungi</taxon>
        <taxon>Dikarya</taxon>
        <taxon>Ascomycota</taxon>
        <taxon>Pezizomycotina</taxon>
        <taxon>Sordariomycetes</taxon>
        <taxon>Hypocreomycetidae</taxon>
        <taxon>Hypocreales</taxon>
        <taxon>Nectriaceae</taxon>
        <taxon>Fusarium</taxon>
        <taxon>Fusarium solani species complex</taxon>
    </lineage>
</organism>
<gene>
    <name evidence="1" type="ORF">LCI18_011421</name>
</gene>
<name>A0ACD3ZH81_FUSSC</name>
<sequence>MISLGKQKNSTTGQRTTPARATKEHNQSDQPTQSIEHQVKPLSKTPGDDRLPSERIDTKACQQLESSRCTAVGNTEGSPYDELPNPNNLSEQKKPSRDKSETSKSPGPTTAPVLWFWPLIFACIVAFIGGMFLYDLRLPDLRVPEFRVVDWNERAIELEIAMATISRVVLFGEVSLSQQRLHPDMLPVDGLAHDHNPSFGPYQRIPVRSMWFSNSTEFPQFIYIDFGSYYTGTSLDMAEVMLSNMETIQQM</sequence>
<protein>
    <submittedName>
        <fullName evidence="1">Uncharacterized protein</fullName>
    </submittedName>
</protein>
<dbReference type="EMBL" id="CP090038">
    <property type="protein sequence ID" value="UPL00487.1"/>
    <property type="molecule type" value="Genomic_DNA"/>
</dbReference>
<reference evidence="1" key="1">
    <citation type="submission" date="2021-11" db="EMBL/GenBank/DDBJ databases">
        <title>Fusarium solani-melongenae Genome sequencing and assembly.</title>
        <authorList>
            <person name="Xie S."/>
            <person name="Huang L."/>
            <person name="Zhang X."/>
        </authorList>
    </citation>
    <scope>NUCLEOTIDE SEQUENCE</scope>
    <source>
        <strain evidence="1">CRI 24-3</strain>
    </source>
</reference>
<evidence type="ECO:0000313" key="2">
    <source>
        <dbReference type="Proteomes" id="UP000830768"/>
    </source>
</evidence>
<dbReference type="Proteomes" id="UP000830768">
    <property type="component" value="Chromosome 10"/>
</dbReference>
<proteinExistence type="predicted"/>